<dbReference type="Proteomes" id="UP000634136">
    <property type="component" value="Unassembled WGS sequence"/>
</dbReference>
<protein>
    <submittedName>
        <fullName evidence="1">Protein EFFECTOR OF TRANSCRIPTION 2-like</fullName>
    </submittedName>
</protein>
<evidence type="ECO:0000313" key="2">
    <source>
        <dbReference type="Proteomes" id="UP000634136"/>
    </source>
</evidence>
<accession>A0A834T433</accession>
<organism evidence="1 2">
    <name type="scientific">Senna tora</name>
    <dbReference type="NCBI Taxonomy" id="362788"/>
    <lineage>
        <taxon>Eukaryota</taxon>
        <taxon>Viridiplantae</taxon>
        <taxon>Streptophyta</taxon>
        <taxon>Embryophyta</taxon>
        <taxon>Tracheophyta</taxon>
        <taxon>Spermatophyta</taxon>
        <taxon>Magnoliopsida</taxon>
        <taxon>eudicotyledons</taxon>
        <taxon>Gunneridae</taxon>
        <taxon>Pentapetalae</taxon>
        <taxon>rosids</taxon>
        <taxon>fabids</taxon>
        <taxon>Fabales</taxon>
        <taxon>Fabaceae</taxon>
        <taxon>Caesalpinioideae</taxon>
        <taxon>Cassia clade</taxon>
        <taxon>Senna</taxon>
    </lineage>
</organism>
<dbReference type="PANTHER" id="PTHR35133">
    <property type="entry name" value="PROTEIN EFFECTOR OF TRANSCRIPTION 2-RELATED"/>
    <property type="match status" value="1"/>
</dbReference>
<dbReference type="PANTHER" id="PTHR35133:SF1">
    <property type="entry name" value="PROTEIN EFFECTOR OF TRANSCRIPTION 2-RELATED"/>
    <property type="match status" value="1"/>
</dbReference>
<sequence>MVAGDLCSVIPRLKREECKRTKHDPNFSDWKILIGPSDWEDYSKGKEGSAKYRIHNLPEKSVPGVYELGIAVFHSGLGRKINKLDPDHIVVVYLGEADNVRTRLQRYGRTGAHLGNSCSSYDPDDCYPASIQKGVGLFEEIFSQGYPIIYRWAPMQNKEDAKKTESQLLSVFDYAWNTSNNGSRRPDDILQKLKKISSGPRSFSNMARVLLPFTQKKVGIQIKSCNLPPPNDKLHEIDEGSYNFLSRVFKFNRSTPRIVQENNTRFCGVALGDGSVCRRPPAERRLRCSEHKGMRTNGATAKTIREMKSETTLDLNNNVNCQKMGKDYGEQNVSLDVVDLPKAAVESTLDESITNICGIILNDGTPCRTPPVKGRKRCHEHKGKRIHVSMHKPVIVGNSQFLKSAISEQTALEGPLDETTIANTCGIILNDGSPCRRPPVKGRKSLIEDPVLGDGFCCTTQSVRRQVIYEKHYVMRTPSWKEDG</sequence>
<reference evidence="1" key="1">
    <citation type="submission" date="2020-09" db="EMBL/GenBank/DDBJ databases">
        <title>Genome-Enabled Discovery of Anthraquinone Biosynthesis in Senna tora.</title>
        <authorList>
            <person name="Kang S.-H."/>
            <person name="Pandey R.P."/>
            <person name="Lee C.-M."/>
            <person name="Sim J.-S."/>
            <person name="Jeong J.-T."/>
            <person name="Choi B.-S."/>
            <person name="Jung M."/>
            <person name="Ginzburg D."/>
            <person name="Zhao K."/>
            <person name="Won S.Y."/>
            <person name="Oh T.-J."/>
            <person name="Yu Y."/>
            <person name="Kim N.-H."/>
            <person name="Lee O.R."/>
            <person name="Lee T.-H."/>
            <person name="Bashyal P."/>
            <person name="Kim T.-S."/>
            <person name="Lee W.-H."/>
            <person name="Kawkins C."/>
            <person name="Kim C.-K."/>
            <person name="Kim J.S."/>
            <person name="Ahn B.O."/>
            <person name="Rhee S.Y."/>
            <person name="Sohng J.K."/>
        </authorList>
    </citation>
    <scope>NUCLEOTIDE SEQUENCE</scope>
    <source>
        <tissue evidence="1">Leaf</tissue>
    </source>
</reference>
<name>A0A834T433_9FABA</name>
<dbReference type="OrthoDB" id="1922121at2759"/>
<keyword evidence="2" id="KW-1185">Reference proteome</keyword>
<proteinExistence type="predicted"/>
<dbReference type="GO" id="GO:0003677">
    <property type="term" value="F:DNA binding"/>
    <property type="evidence" value="ECO:0007669"/>
    <property type="project" value="InterPro"/>
</dbReference>
<dbReference type="EMBL" id="JAAIUW010000010">
    <property type="protein sequence ID" value="KAF7813916.1"/>
    <property type="molecule type" value="Genomic_DNA"/>
</dbReference>
<gene>
    <name evidence="1" type="ORF">G2W53_034892</name>
</gene>
<dbReference type="InterPro" id="IPR038909">
    <property type="entry name" value="Effector_transcript"/>
</dbReference>
<evidence type="ECO:0000313" key="1">
    <source>
        <dbReference type="EMBL" id="KAF7813916.1"/>
    </source>
</evidence>
<comment type="caution">
    <text evidence="1">The sequence shown here is derived from an EMBL/GenBank/DDBJ whole genome shotgun (WGS) entry which is preliminary data.</text>
</comment>
<dbReference type="AlphaFoldDB" id="A0A834T433"/>
<dbReference type="Pfam" id="PF19239">
    <property type="entry name" value="GIY_YIG_domain"/>
    <property type="match status" value="1"/>
</dbReference>
<dbReference type="GO" id="GO:0006355">
    <property type="term" value="P:regulation of DNA-templated transcription"/>
    <property type="evidence" value="ECO:0007669"/>
    <property type="project" value="InterPro"/>
</dbReference>